<dbReference type="SMART" id="SM00354">
    <property type="entry name" value="HTH_LACI"/>
    <property type="match status" value="1"/>
</dbReference>
<evidence type="ECO:0000259" key="4">
    <source>
        <dbReference type="PROSITE" id="PS50932"/>
    </source>
</evidence>
<dbReference type="HOGENOM" id="CLU_037628_6_1_11"/>
<dbReference type="InterPro" id="IPR010982">
    <property type="entry name" value="Lambda_DNA-bd_dom_sf"/>
</dbReference>
<evidence type="ECO:0000256" key="2">
    <source>
        <dbReference type="ARBA" id="ARBA00023125"/>
    </source>
</evidence>
<dbReference type="GO" id="GO:0003700">
    <property type="term" value="F:DNA-binding transcription factor activity"/>
    <property type="evidence" value="ECO:0007669"/>
    <property type="project" value="TreeGrafter"/>
</dbReference>
<dbReference type="CDD" id="cd06267">
    <property type="entry name" value="PBP1_LacI_sugar_binding-like"/>
    <property type="match status" value="1"/>
</dbReference>
<dbReference type="SUPFAM" id="SSF47413">
    <property type="entry name" value="lambda repressor-like DNA-binding domains"/>
    <property type="match status" value="1"/>
</dbReference>
<dbReference type="InterPro" id="IPR028082">
    <property type="entry name" value="Peripla_BP_I"/>
</dbReference>
<dbReference type="GO" id="GO:0000976">
    <property type="term" value="F:transcription cis-regulatory region binding"/>
    <property type="evidence" value="ECO:0007669"/>
    <property type="project" value="TreeGrafter"/>
</dbReference>
<dbReference type="eggNOG" id="COG1609">
    <property type="taxonomic scope" value="Bacteria"/>
</dbReference>
<dbReference type="PANTHER" id="PTHR30146:SF109">
    <property type="entry name" value="HTH-TYPE TRANSCRIPTIONAL REGULATOR GALS"/>
    <property type="match status" value="1"/>
</dbReference>
<keyword evidence="2" id="KW-0238">DNA-binding</keyword>
<keyword evidence="6" id="KW-1185">Reference proteome</keyword>
<evidence type="ECO:0000313" key="6">
    <source>
        <dbReference type="Proteomes" id="UP000002029"/>
    </source>
</evidence>
<evidence type="ECO:0000313" key="5">
    <source>
        <dbReference type="EMBL" id="ACZ86331.1"/>
    </source>
</evidence>
<gene>
    <name evidence="5" type="ordered locus">Sros_3394</name>
</gene>
<protein>
    <submittedName>
        <fullName evidence="5">Transcriptional regulator</fullName>
    </submittedName>
</protein>
<dbReference type="CDD" id="cd01392">
    <property type="entry name" value="HTH_LacI"/>
    <property type="match status" value="1"/>
</dbReference>
<feature type="domain" description="HTH lacI-type" evidence="4">
    <location>
        <begin position="34"/>
        <end position="88"/>
    </location>
</feature>
<dbReference type="KEGG" id="sro:Sros_3394"/>
<accession>D2BEX0</accession>
<dbReference type="SUPFAM" id="SSF53822">
    <property type="entry name" value="Periplasmic binding protein-like I"/>
    <property type="match status" value="1"/>
</dbReference>
<keyword evidence="1" id="KW-0805">Transcription regulation</keyword>
<evidence type="ECO:0000256" key="1">
    <source>
        <dbReference type="ARBA" id="ARBA00023015"/>
    </source>
</evidence>
<keyword evidence="3" id="KW-0804">Transcription</keyword>
<reference evidence="5 6" key="1">
    <citation type="journal article" date="2010" name="Stand. Genomic Sci.">
        <title>Complete genome sequence of Streptosporangium roseum type strain (NI 9100).</title>
        <authorList>
            <person name="Nolan M."/>
            <person name="Sikorski J."/>
            <person name="Jando M."/>
            <person name="Lucas S."/>
            <person name="Lapidus A."/>
            <person name="Glavina Del Rio T."/>
            <person name="Chen F."/>
            <person name="Tice H."/>
            <person name="Pitluck S."/>
            <person name="Cheng J.F."/>
            <person name="Chertkov O."/>
            <person name="Sims D."/>
            <person name="Meincke L."/>
            <person name="Brettin T."/>
            <person name="Han C."/>
            <person name="Detter J.C."/>
            <person name="Bruce D."/>
            <person name="Goodwin L."/>
            <person name="Land M."/>
            <person name="Hauser L."/>
            <person name="Chang Y.J."/>
            <person name="Jeffries C.D."/>
            <person name="Ivanova N."/>
            <person name="Mavromatis K."/>
            <person name="Mikhailova N."/>
            <person name="Chen A."/>
            <person name="Palaniappan K."/>
            <person name="Chain P."/>
            <person name="Rohde M."/>
            <person name="Goker M."/>
            <person name="Bristow J."/>
            <person name="Eisen J.A."/>
            <person name="Markowitz V."/>
            <person name="Hugenholtz P."/>
            <person name="Kyrpides N.C."/>
            <person name="Klenk H.P."/>
        </authorList>
    </citation>
    <scope>NUCLEOTIDE SEQUENCE [LARGE SCALE GENOMIC DNA]</scope>
    <source>
        <strain evidence="6">ATCC 12428 / DSM 43021 / JCM 3005 / NI 9100</strain>
    </source>
</reference>
<dbReference type="Proteomes" id="UP000002029">
    <property type="component" value="Chromosome"/>
</dbReference>
<proteinExistence type="predicted"/>
<dbReference type="EMBL" id="CP001814">
    <property type="protein sequence ID" value="ACZ86331.1"/>
    <property type="molecule type" value="Genomic_DNA"/>
</dbReference>
<dbReference type="Gene3D" id="3.40.50.2300">
    <property type="match status" value="2"/>
</dbReference>
<dbReference type="InterPro" id="IPR046335">
    <property type="entry name" value="LacI/GalR-like_sensor"/>
</dbReference>
<dbReference type="PANTHER" id="PTHR30146">
    <property type="entry name" value="LACI-RELATED TRANSCRIPTIONAL REPRESSOR"/>
    <property type="match status" value="1"/>
</dbReference>
<name>D2BEX0_STRRD</name>
<dbReference type="PROSITE" id="PS50932">
    <property type="entry name" value="HTH_LACI_2"/>
    <property type="match status" value="1"/>
</dbReference>
<dbReference type="STRING" id="479432.Sros_3394"/>
<organism evidence="5 6">
    <name type="scientific">Streptosporangium roseum (strain ATCC 12428 / DSM 43021 / JCM 3005 / KCTC 9067 / NCIMB 10171 / NRRL 2505 / NI 9100)</name>
    <dbReference type="NCBI Taxonomy" id="479432"/>
    <lineage>
        <taxon>Bacteria</taxon>
        <taxon>Bacillati</taxon>
        <taxon>Actinomycetota</taxon>
        <taxon>Actinomycetes</taxon>
        <taxon>Streptosporangiales</taxon>
        <taxon>Streptosporangiaceae</taxon>
        <taxon>Streptosporangium</taxon>
    </lineage>
</organism>
<dbReference type="Gene3D" id="1.10.260.40">
    <property type="entry name" value="lambda repressor-like DNA-binding domains"/>
    <property type="match status" value="1"/>
</dbReference>
<dbReference type="AlphaFoldDB" id="D2BEX0"/>
<dbReference type="InterPro" id="IPR000843">
    <property type="entry name" value="HTH_LacI"/>
</dbReference>
<dbReference type="Pfam" id="PF13377">
    <property type="entry name" value="Peripla_BP_3"/>
    <property type="match status" value="1"/>
</dbReference>
<evidence type="ECO:0000256" key="3">
    <source>
        <dbReference type="ARBA" id="ARBA00023163"/>
    </source>
</evidence>
<dbReference type="Pfam" id="PF00356">
    <property type="entry name" value="LacI"/>
    <property type="match status" value="1"/>
</dbReference>
<sequence length="361" mass="38142">MPADLHAASPEDGALWQHETAQRNGLRESKMRRPTLEAVATRAGVSKSTVSRVVNGQTTVASDIRDLVMRAVNDLGYVPNPAARSLVTRRTDSVAVIVSDPPAGLLSDDPMFSMVVRAASREFEAAGKQVMLMLAGSPESLLRTRQFVTAGHVDGVMLVSMHGADPLPAALAGTGVPVVSHGRPAVTAELPWVDNDNVGGATQAVRHLLDQGRRRIATISGPLDMTAAQDRLGAYRETLRETGRRSIVAIGDFTRISGAEAMAQLLEDDPALDAVFAANDLMAIGAMRALRQAGRRVPDDVAVVGYDDIEAALYTDPPLTTVRSPMADQAVASARLLLGMLEGGSTASVTLPTELVVRDSA</sequence>